<geneLocation type="mitochondrion" evidence="10"/>
<dbReference type="Proteomes" id="UP000039324">
    <property type="component" value="Unassembled WGS sequence"/>
</dbReference>
<protein>
    <recommendedName>
        <fullName evidence="13">Very-long-chain 3-oxoacyl-CoA reductase</fullName>
    </recommendedName>
</protein>
<keyword evidence="11" id="KW-1185">Reference proteome</keyword>
<proteinExistence type="predicted"/>
<dbReference type="Gene3D" id="3.40.50.720">
    <property type="entry name" value="NAD(P)-binding Rossmann-like Domain"/>
    <property type="match status" value="1"/>
</dbReference>
<evidence type="ECO:0000256" key="4">
    <source>
        <dbReference type="ARBA" id="ARBA00022857"/>
    </source>
</evidence>
<evidence type="ECO:0000256" key="1">
    <source>
        <dbReference type="ARBA" id="ARBA00005194"/>
    </source>
</evidence>
<keyword evidence="10" id="KW-0496">Mitochondrion</keyword>
<keyword evidence="8" id="KW-0812">Transmembrane</keyword>
<evidence type="ECO:0000313" key="9">
    <source>
        <dbReference type="EMBL" id="CEO98839.1"/>
    </source>
</evidence>
<gene>
    <name evidence="9" type="ORF">PBRA_006953</name>
    <name evidence="10" type="ORF">PLBR_LOCUS7757</name>
</gene>
<dbReference type="GO" id="GO:0016491">
    <property type="term" value="F:oxidoreductase activity"/>
    <property type="evidence" value="ECO:0007669"/>
    <property type="project" value="UniProtKB-KW"/>
</dbReference>
<keyword evidence="3" id="KW-0276">Fatty acid metabolism</keyword>
<evidence type="ECO:0000256" key="5">
    <source>
        <dbReference type="ARBA" id="ARBA00023002"/>
    </source>
</evidence>
<evidence type="ECO:0000313" key="11">
    <source>
        <dbReference type="Proteomes" id="UP000039324"/>
    </source>
</evidence>
<keyword evidence="6" id="KW-0443">Lipid metabolism</keyword>
<keyword evidence="5" id="KW-0560">Oxidoreductase</keyword>
<keyword evidence="2" id="KW-0444">Lipid biosynthesis</keyword>
<dbReference type="InterPro" id="IPR002347">
    <property type="entry name" value="SDR_fam"/>
</dbReference>
<evidence type="ECO:0000256" key="2">
    <source>
        <dbReference type="ARBA" id="ARBA00022516"/>
    </source>
</evidence>
<dbReference type="OMA" id="GFNVFLH"/>
<evidence type="ECO:0000256" key="3">
    <source>
        <dbReference type="ARBA" id="ARBA00022832"/>
    </source>
</evidence>
<dbReference type="GO" id="GO:0005783">
    <property type="term" value="C:endoplasmic reticulum"/>
    <property type="evidence" value="ECO:0007669"/>
    <property type="project" value="TreeGrafter"/>
</dbReference>
<dbReference type="CDD" id="cd05356">
    <property type="entry name" value="17beta-HSD1_like_SDR_c"/>
    <property type="match status" value="1"/>
</dbReference>
<evidence type="ECO:0008006" key="13">
    <source>
        <dbReference type="Google" id="ProtNLM"/>
    </source>
</evidence>
<dbReference type="STRING" id="37360.A0A0G4IUN1"/>
<dbReference type="PROSITE" id="PS00061">
    <property type="entry name" value="ADH_SHORT"/>
    <property type="match status" value="1"/>
</dbReference>
<keyword evidence="7" id="KW-0275">Fatty acid biosynthesis</keyword>
<name>A0A0G4IUN1_PLABS</name>
<keyword evidence="8" id="KW-1133">Transmembrane helix</keyword>
<dbReference type="PANTHER" id="PTHR43086">
    <property type="entry name" value="VERY-LONG-CHAIN 3-OXOOACYL-COA REDUCTASE"/>
    <property type="match status" value="1"/>
</dbReference>
<organism evidence="9 11">
    <name type="scientific">Plasmodiophora brassicae</name>
    <name type="common">Clubroot disease agent</name>
    <dbReference type="NCBI Taxonomy" id="37360"/>
    <lineage>
        <taxon>Eukaryota</taxon>
        <taxon>Sar</taxon>
        <taxon>Rhizaria</taxon>
        <taxon>Endomyxa</taxon>
        <taxon>Phytomyxea</taxon>
        <taxon>Plasmodiophorida</taxon>
        <taxon>Plasmodiophoridae</taxon>
        <taxon>Plasmodiophora</taxon>
    </lineage>
</organism>
<feature type="transmembrane region" description="Helical" evidence="8">
    <location>
        <begin position="34"/>
        <end position="59"/>
    </location>
</feature>
<dbReference type="EMBL" id="CDSF01000087">
    <property type="protein sequence ID" value="CEO98839.1"/>
    <property type="molecule type" value="Genomic_DNA"/>
</dbReference>
<reference evidence="10 12" key="2">
    <citation type="submission" date="2018-03" db="EMBL/GenBank/DDBJ databases">
        <authorList>
            <person name="Fogelqvist J."/>
        </authorList>
    </citation>
    <scope>NUCLEOTIDE SEQUENCE [LARGE SCALE GENOMIC DNA]</scope>
</reference>
<accession>A0A0G4IUN1</accession>
<keyword evidence="4" id="KW-0521">NADP</keyword>
<dbReference type="GO" id="GO:0030497">
    <property type="term" value="P:fatty acid elongation"/>
    <property type="evidence" value="ECO:0007669"/>
    <property type="project" value="TreeGrafter"/>
</dbReference>
<comment type="pathway">
    <text evidence="1">Lipid metabolism; fatty acid biosynthesis.</text>
</comment>
<dbReference type="PRINTS" id="PR00081">
    <property type="entry name" value="GDHRDH"/>
</dbReference>
<evidence type="ECO:0000313" key="10">
    <source>
        <dbReference type="EMBL" id="SPR00542.1"/>
    </source>
</evidence>
<keyword evidence="8" id="KW-0472">Membrane</keyword>
<evidence type="ECO:0000313" key="12">
    <source>
        <dbReference type="Proteomes" id="UP000290189"/>
    </source>
</evidence>
<dbReference type="AlphaFoldDB" id="A0A0G4IUN1"/>
<dbReference type="PIRSF" id="PIRSF000126">
    <property type="entry name" value="11-beta-HSD1"/>
    <property type="match status" value="1"/>
</dbReference>
<dbReference type="Proteomes" id="UP000290189">
    <property type="component" value="Unassembled WGS sequence"/>
</dbReference>
<dbReference type="EMBL" id="OVEO01000014">
    <property type="protein sequence ID" value="SPR00542.1"/>
    <property type="molecule type" value="Genomic_DNA"/>
</dbReference>
<evidence type="ECO:0000256" key="7">
    <source>
        <dbReference type="ARBA" id="ARBA00023160"/>
    </source>
</evidence>
<dbReference type="SUPFAM" id="SSF51735">
    <property type="entry name" value="NAD(P)-binding Rossmann-fold domains"/>
    <property type="match status" value="1"/>
</dbReference>
<evidence type="ECO:0000256" key="8">
    <source>
        <dbReference type="SAM" id="Phobius"/>
    </source>
</evidence>
<dbReference type="InterPro" id="IPR036291">
    <property type="entry name" value="NAD(P)-bd_dom_sf"/>
</dbReference>
<reference evidence="9 11" key="1">
    <citation type="submission" date="2015-02" db="EMBL/GenBank/DDBJ databases">
        <authorList>
            <person name="Chooi Y.-H."/>
        </authorList>
    </citation>
    <scope>NUCLEOTIDE SEQUENCE [LARGE SCALE GENOMIC DNA]</scope>
    <source>
        <strain evidence="9">E3</strain>
    </source>
</reference>
<sequence length="346" mass="36632">MWLPSSLSSSSLPNMMVWPSGACATGAALGYAASAMAVVGVACTVYALHAVLRFAWVYLLRPASSFKAYNPTGASWAIVTGASEGIGRAFALSLAKRGMHVVLVSRSRDKLDAVANDITGLYPKTRTLTIPCDASAPNAVQTVVAALPSDMDLTVLVNNVGVSEALPSELSTMDPAVIQRIIQVNVTFTTLLTAALIPRLQHADGRTRAAIINMSSLSAVVPVPLHSVYAGSKAYIDTWSRCLSGELRPYRFDVLSCTTAYVQTSMSGFRRTSLMVIAPGQAAEDALGKVSCGIASLAPSAVHAVLQRVSLMLPEKRLAGILRDKMLTARRKLLGREAKAQGKKVD</sequence>
<dbReference type="InterPro" id="IPR020904">
    <property type="entry name" value="Sc_DH/Rdtase_CS"/>
</dbReference>
<dbReference type="PANTHER" id="PTHR43086:SF2">
    <property type="entry name" value="HYDROXYSTEROID DEHYDROGENASE-LIKE PROTEIN 1"/>
    <property type="match status" value="1"/>
</dbReference>
<dbReference type="Pfam" id="PF00106">
    <property type="entry name" value="adh_short"/>
    <property type="match status" value="1"/>
</dbReference>
<dbReference type="OrthoDB" id="5545019at2759"/>
<evidence type="ECO:0000256" key="6">
    <source>
        <dbReference type="ARBA" id="ARBA00023098"/>
    </source>
</evidence>